<dbReference type="KEGG" id="hro:HELRODRAFT_175741"/>
<dbReference type="EMBL" id="AMQM01005414">
    <property type="status" value="NOT_ANNOTATED_CDS"/>
    <property type="molecule type" value="Genomic_DNA"/>
</dbReference>
<dbReference type="GeneID" id="20205520"/>
<accession>T1F9M1</accession>
<sequence>MLQQREFMRQQKDLYKSALPINRFLPQRVVDSFQGIYCINSFNYTFVKTLFEDLIHEMKGMKDNKMKMRDSLVTDDAVHEGMYDMYQHGYIPVANWIRSIFDQDPPYDSKDGSEISYQISDTIIYEDGPHLTVEQRRHQLQQFHQQQSQQYQQQDKLNNISKYFNNNINKCYNNVSSNNSNFNNFNK</sequence>
<dbReference type="AlphaFoldDB" id="T1F9M1"/>
<name>T1F9M1_HELRO</name>
<keyword evidence="3" id="KW-1185">Reference proteome</keyword>
<dbReference type="CTD" id="20205520"/>
<reference evidence="1 3" key="2">
    <citation type="journal article" date="2013" name="Nature">
        <title>Insights into bilaterian evolution from three spiralian genomes.</title>
        <authorList>
            <person name="Simakov O."/>
            <person name="Marletaz F."/>
            <person name="Cho S.J."/>
            <person name="Edsinger-Gonzales E."/>
            <person name="Havlak P."/>
            <person name="Hellsten U."/>
            <person name="Kuo D.H."/>
            <person name="Larsson T."/>
            <person name="Lv J."/>
            <person name="Arendt D."/>
            <person name="Savage R."/>
            <person name="Osoegawa K."/>
            <person name="de Jong P."/>
            <person name="Grimwood J."/>
            <person name="Chapman J.A."/>
            <person name="Shapiro H."/>
            <person name="Aerts A."/>
            <person name="Otillar R.P."/>
            <person name="Terry A.Y."/>
            <person name="Boore J.L."/>
            <person name="Grigoriev I.V."/>
            <person name="Lindberg D.R."/>
            <person name="Seaver E.C."/>
            <person name="Weisblat D.A."/>
            <person name="Putnam N.H."/>
            <person name="Rokhsar D.S."/>
        </authorList>
    </citation>
    <scope>NUCLEOTIDE SEQUENCE</scope>
</reference>
<evidence type="ECO:0000313" key="1">
    <source>
        <dbReference type="EMBL" id="ESO00344.1"/>
    </source>
</evidence>
<proteinExistence type="predicted"/>
<protein>
    <submittedName>
        <fullName evidence="1 2">Uncharacterized protein</fullName>
    </submittedName>
</protein>
<evidence type="ECO:0000313" key="2">
    <source>
        <dbReference type="EnsemblMetazoa" id="HelroP175741"/>
    </source>
</evidence>
<gene>
    <name evidence="2" type="primary">20205520</name>
    <name evidence="1" type="ORF">HELRODRAFT_175741</name>
</gene>
<dbReference type="EMBL" id="KB096945">
    <property type="protein sequence ID" value="ESO00344.1"/>
    <property type="molecule type" value="Genomic_DNA"/>
</dbReference>
<organism evidence="2 3">
    <name type="scientific">Helobdella robusta</name>
    <name type="common">Californian leech</name>
    <dbReference type="NCBI Taxonomy" id="6412"/>
    <lineage>
        <taxon>Eukaryota</taxon>
        <taxon>Metazoa</taxon>
        <taxon>Spiralia</taxon>
        <taxon>Lophotrochozoa</taxon>
        <taxon>Annelida</taxon>
        <taxon>Clitellata</taxon>
        <taxon>Hirudinea</taxon>
        <taxon>Rhynchobdellida</taxon>
        <taxon>Glossiphoniidae</taxon>
        <taxon>Helobdella</taxon>
    </lineage>
</organism>
<reference evidence="3" key="1">
    <citation type="submission" date="2012-12" db="EMBL/GenBank/DDBJ databases">
        <authorList>
            <person name="Hellsten U."/>
            <person name="Grimwood J."/>
            <person name="Chapman J.A."/>
            <person name="Shapiro H."/>
            <person name="Aerts A."/>
            <person name="Otillar R.P."/>
            <person name="Terry A.Y."/>
            <person name="Boore J.L."/>
            <person name="Simakov O."/>
            <person name="Marletaz F."/>
            <person name="Cho S.-J."/>
            <person name="Edsinger-Gonzales E."/>
            <person name="Havlak P."/>
            <person name="Kuo D.-H."/>
            <person name="Larsson T."/>
            <person name="Lv J."/>
            <person name="Arendt D."/>
            <person name="Savage R."/>
            <person name="Osoegawa K."/>
            <person name="de Jong P."/>
            <person name="Lindberg D.R."/>
            <person name="Seaver E.C."/>
            <person name="Weisblat D.A."/>
            <person name="Putnam N.H."/>
            <person name="Grigoriev I.V."/>
            <person name="Rokhsar D.S."/>
        </authorList>
    </citation>
    <scope>NUCLEOTIDE SEQUENCE</scope>
</reference>
<dbReference type="RefSeq" id="XP_009021394.1">
    <property type="nucleotide sequence ID" value="XM_009023146.1"/>
</dbReference>
<dbReference type="Proteomes" id="UP000015101">
    <property type="component" value="Unassembled WGS sequence"/>
</dbReference>
<dbReference type="EnsemblMetazoa" id="HelroT175741">
    <property type="protein sequence ID" value="HelroP175741"/>
    <property type="gene ID" value="HelroG175741"/>
</dbReference>
<evidence type="ECO:0000313" key="3">
    <source>
        <dbReference type="Proteomes" id="UP000015101"/>
    </source>
</evidence>
<dbReference type="HOGENOM" id="CLU_1449203_0_0_1"/>
<reference evidence="2" key="3">
    <citation type="submission" date="2015-06" db="UniProtKB">
        <authorList>
            <consortium name="EnsemblMetazoa"/>
        </authorList>
    </citation>
    <scope>IDENTIFICATION</scope>
</reference>
<dbReference type="InParanoid" id="T1F9M1"/>